<feature type="transmembrane region" description="Helical" evidence="1">
    <location>
        <begin position="220"/>
        <end position="243"/>
    </location>
</feature>
<sequence>MKAEDVLKISGDIEISKFTDKEYLLINSKQDSYVKINKQSFCVLSLIDGKRTLNDIRNEYNLLPYKDVSIEQLSALLEKFIEYSVFSGSTTVKKAKIPNYIKFGFIILKPSVISRITPFLEIFFRKKMYITVFLIGVSVFLYTLYKNLENPVHLDIFSMLPFFFILMAFSVFFHEFGHATAAYHFGAKHGGIGGGFYLYYMPVLFANVTDIWRLRRHERIIVNCAGVYFELILYIFLSLIGLLSSNFTIQFLAFFILIKSFYNLIPFLRADGYWILSDLFNKPNLSSHAFNNLKMIFQSLFKFRLPRFRIDNYLLAFYGLINILLIVMFYYYNLFYQYKIILNFPIIVFNGIRELFKNANFRIEIRYFFKYFSVLIFYLITIRIIIYAIRKVIRNNR</sequence>
<feature type="transmembrane region" description="Helical" evidence="1">
    <location>
        <begin position="128"/>
        <end position="145"/>
    </location>
</feature>
<evidence type="ECO:0008006" key="5">
    <source>
        <dbReference type="Google" id="ProtNLM"/>
    </source>
</evidence>
<dbReference type="RefSeq" id="WP_078674316.1">
    <property type="nucleotide sequence ID" value="NZ_BQKS01000012.1"/>
</dbReference>
<keyword evidence="1" id="KW-0472">Membrane</keyword>
<dbReference type="Proteomes" id="UP000189738">
    <property type="component" value="Chromosome"/>
</dbReference>
<reference evidence="2 4" key="1">
    <citation type="submission" date="2016-02" db="EMBL/GenBank/DDBJ databases">
        <authorList>
            <person name="Nicholson A.C."/>
            <person name="Humrighouse B.W."/>
            <person name="Loparev V."/>
            <person name="Emery B."/>
            <person name="Graziano J."/>
            <person name="McQuiston J.R."/>
        </authorList>
    </citation>
    <scope>NUCLEOTIDE SEQUENCE [LARGE SCALE GENOMIC DNA]</scope>
    <source>
        <strain evidence="2 4">E6809</strain>
    </source>
</reference>
<name>A0A1T3HQN0_9FLAO</name>
<evidence type="ECO:0000256" key="1">
    <source>
        <dbReference type="SAM" id="Phobius"/>
    </source>
</evidence>
<gene>
    <name evidence="2" type="ORF">AYC66_07440</name>
    <name evidence="3" type="ORF">BAY09_05710</name>
</gene>
<protein>
    <recommendedName>
        <fullName evidence="5">Peptide zinc metalloprotease protein</fullName>
    </recommendedName>
</protein>
<dbReference type="AlphaFoldDB" id="A0A1T3HQN0"/>
<feature type="transmembrane region" description="Helical" evidence="1">
    <location>
        <begin position="249"/>
        <end position="268"/>
    </location>
</feature>
<evidence type="ECO:0000313" key="3">
    <source>
        <dbReference type="EMBL" id="OPB48452.1"/>
    </source>
</evidence>
<feature type="transmembrane region" description="Helical" evidence="1">
    <location>
        <begin position="312"/>
        <end position="332"/>
    </location>
</feature>
<reference evidence="3" key="2">
    <citation type="submission" date="2016-06" db="EMBL/GenBank/DDBJ databases">
        <authorList>
            <person name="Nicholson A.C."/>
        </authorList>
    </citation>
    <scope>NUCLEOTIDE SEQUENCE [LARGE SCALE GENOMIC DNA]</scope>
    <source>
        <strain evidence="3">E6809</strain>
    </source>
</reference>
<feature type="transmembrane region" description="Helical" evidence="1">
    <location>
        <begin position="368"/>
        <end position="389"/>
    </location>
</feature>
<accession>A0A1T3HQN0</accession>
<dbReference type="EMBL" id="MAHS01000011">
    <property type="protein sequence ID" value="OPB48452.1"/>
    <property type="molecule type" value="Genomic_DNA"/>
</dbReference>
<keyword evidence="1" id="KW-1133">Transmembrane helix</keyword>
<evidence type="ECO:0000313" key="4">
    <source>
        <dbReference type="Proteomes" id="UP000189738"/>
    </source>
</evidence>
<proteinExistence type="predicted"/>
<keyword evidence="1" id="KW-0812">Transmembrane</keyword>
<evidence type="ECO:0000313" key="2">
    <source>
        <dbReference type="EMBL" id="AQX50514.1"/>
    </source>
</evidence>
<feature type="transmembrane region" description="Helical" evidence="1">
    <location>
        <begin position="152"/>
        <end position="173"/>
    </location>
</feature>
<feature type="transmembrane region" description="Helical" evidence="1">
    <location>
        <begin position="185"/>
        <end position="208"/>
    </location>
</feature>
<dbReference type="EMBL" id="CP014339">
    <property type="protein sequence ID" value="AQX50514.1"/>
    <property type="molecule type" value="Genomic_DNA"/>
</dbReference>
<organism evidence="3">
    <name type="scientific">Elizabethkingia anophelis</name>
    <dbReference type="NCBI Taxonomy" id="1117645"/>
    <lineage>
        <taxon>Bacteria</taxon>
        <taxon>Pseudomonadati</taxon>
        <taxon>Bacteroidota</taxon>
        <taxon>Flavobacteriia</taxon>
        <taxon>Flavobacteriales</taxon>
        <taxon>Weeksellaceae</taxon>
        <taxon>Elizabethkingia</taxon>
    </lineage>
</organism>